<evidence type="ECO:0000313" key="2">
    <source>
        <dbReference type="EMBL" id="USS44607.1"/>
    </source>
</evidence>
<dbReference type="RefSeq" id="WP_155297010.1">
    <property type="nucleotide sequence ID" value="NZ_CP099587.1"/>
</dbReference>
<evidence type="ECO:0000256" key="1">
    <source>
        <dbReference type="SAM" id="SignalP"/>
    </source>
</evidence>
<evidence type="ECO:0000313" key="3">
    <source>
        <dbReference type="Proteomes" id="UP001056386"/>
    </source>
</evidence>
<feature type="chain" id="PRO_5046054049" evidence="1">
    <location>
        <begin position="20"/>
        <end position="262"/>
    </location>
</feature>
<name>A0ABY5BFI9_BURGL</name>
<protein>
    <submittedName>
        <fullName evidence="2">Uncharacterized protein</fullName>
    </submittedName>
</protein>
<keyword evidence="3" id="KW-1185">Reference proteome</keyword>
<feature type="signal peptide" evidence="1">
    <location>
        <begin position="1"/>
        <end position="19"/>
    </location>
</feature>
<keyword evidence="1" id="KW-0732">Signal</keyword>
<dbReference type="EMBL" id="CP099587">
    <property type="protein sequence ID" value="USS44607.1"/>
    <property type="molecule type" value="Genomic_DNA"/>
</dbReference>
<proteinExistence type="predicted"/>
<reference evidence="2" key="1">
    <citation type="submission" date="2022-06" db="EMBL/GenBank/DDBJ databases">
        <title>Draft genome sequence of Burkholderia glumae strain GR20004 isolated from rice panicle showing bacterial panicle blight.</title>
        <authorList>
            <person name="Choi S.Y."/>
            <person name="Lee Y.H."/>
        </authorList>
    </citation>
    <scope>NUCLEOTIDE SEQUENCE</scope>
    <source>
        <strain evidence="2">GR20004</strain>
    </source>
</reference>
<gene>
    <name evidence="2" type="ORF">NFI99_23555</name>
</gene>
<sequence length="262" mass="29133">MKKAIATALLSISPFITHAAEPTTILKDGQTISLIGHIKLDQSSGYLFEPKDFVAFSTDQSFQTELSIDQKNGLTQQNLDDLVNHEIKATCLIKKQEIGNSICVMSDAEIYNAPIVEPDWSKKQRAEDDAFAASTFDKATIGQTAFTSTSANQIGEVVPRRSLFMVFYQKLSCRLPINNAKNMRRAEILYGRKLVESCWGMTLSPLHDEFIYVTKFGSGGSGSLFSMRTVRISPDGSAIVTGDALSHSEYERRLQDYQKSIR</sequence>
<accession>A0ABY5BFI9</accession>
<dbReference type="Proteomes" id="UP001056386">
    <property type="component" value="Chromosome 1"/>
</dbReference>
<organism evidence="2 3">
    <name type="scientific">Burkholderia glumae</name>
    <name type="common">Pseudomonas glumae</name>
    <dbReference type="NCBI Taxonomy" id="337"/>
    <lineage>
        <taxon>Bacteria</taxon>
        <taxon>Pseudomonadati</taxon>
        <taxon>Pseudomonadota</taxon>
        <taxon>Betaproteobacteria</taxon>
        <taxon>Burkholderiales</taxon>
        <taxon>Burkholderiaceae</taxon>
        <taxon>Burkholderia</taxon>
    </lineage>
</organism>